<dbReference type="Proteomes" id="UP000028045">
    <property type="component" value="Unassembled WGS sequence"/>
</dbReference>
<evidence type="ECO:0000256" key="4">
    <source>
        <dbReference type="ARBA" id="ARBA00023295"/>
    </source>
</evidence>
<dbReference type="GO" id="GO:0004557">
    <property type="term" value="F:alpha-galactosidase activity"/>
    <property type="evidence" value="ECO:0007669"/>
    <property type="project" value="UniProtKB-EC"/>
</dbReference>
<evidence type="ECO:0000256" key="1">
    <source>
        <dbReference type="ARBA" id="ARBA00001255"/>
    </source>
</evidence>
<dbReference type="OrthoDB" id="5795902at2759"/>
<dbReference type="EMBL" id="KL648643">
    <property type="protein sequence ID" value="KEY66821.1"/>
    <property type="molecule type" value="Genomic_DNA"/>
</dbReference>
<dbReference type="Gene3D" id="3.20.20.70">
    <property type="entry name" value="Aldolase class I"/>
    <property type="match status" value="1"/>
</dbReference>
<keyword evidence="7" id="KW-1185">Reference proteome</keyword>
<protein>
    <recommendedName>
        <fullName evidence="2">alpha-galactosidase</fullName>
        <ecNumber evidence="2">3.2.1.22</ecNumber>
    </recommendedName>
</protein>
<proteinExistence type="predicted"/>
<dbReference type="InterPro" id="IPR017853">
    <property type="entry name" value="GH"/>
</dbReference>
<dbReference type="PANTHER" id="PTHR43053">
    <property type="entry name" value="GLYCOSIDASE FAMILY 31"/>
    <property type="match status" value="1"/>
</dbReference>
<sequence>MDADGNKEEVIEWITKALRISLIVGDDRVVRLRSIQPADSSFPVKSHSRFFNGDASLPLAEIRLAGEGNEAFKTSKTLVGGYTSTKLKYHSHQTFSTTCPIGSRGTAAVADHLEVESHHQDIKLSTTVRFTVFEDIPVLRSQVMVHNQSDEALVLSQTSSLVVGNLSVSVSDWSRAFNLSSSTNSWFREAQWHDKSLASVGLGDVGLYELDDGHRGSYAVHSVTSRGGFSTGTSLPMGILKRKDGGETWLWQLEHNGSWKWDIGDYQDSLYVAASGPTGFDHGCWLRLAPGKSYEAPPAAICHVFSGLDVAFAALTQYRRRIRRQFDDNESQPVIFNDFMNCLMGDPNEDKIAALLDPAVKAGAEYYVIDAGWFAESDKNWWDSVGVWEPDPSRFPSGFKNTIDAIKGRGLKVGLWLEPEVVGIRSPVSSTLPEGAFFQDHGSRFVERERYHLDYRHHAVIKHMNTLIDNLVQVYGIDYFKFDYNIEIVLGTDAQTETESIEHSRAIERLSSPSHGAGHLGHARAYLSWIEGLYNRHPALVIENCSSGGQRMDYATLAIHSLQSTSDQQDPVRYSAVAAGIPTAVTPEQGASWAYPQPDWSDEINALTVVNSLLGRVHLSGRLDLLSEAQMKLVSEGVRVYKEIRQDLRLAVPFWPLGLPKWYDEWLALGMKYSDSQGEAGFLLAVWRRGGAPSCNFPIPQAKNNSRTELTVLYPPSNLHVKAHWLADEGNLTVELPSTICARLFLLRNA</sequence>
<evidence type="ECO:0000259" key="5">
    <source>
        <dbReference type="Pfam" id="PF16875"/>
    </source>
</evidence>
<gene>
    <name evidence="6" type="ORF">S7711_10125</name>
</gene>
<dbReference type="SUPFAM" id="SSF51445">
    <property type="entry name" value="(Trans)glycosidases"/>
    <property type="match status" value="1"/>
</dbReference>
<dbReference type="InterPro" id="IPR038417">
    <property type="entry name" value="Alpga-gal_N_sf"/>
</dbReference>
<evidence type="ECO:0000313" key="7">
    <source>
        <dbReference type="Proteomes" id="UP000028045"/>
    </source>
</evidence>
<dbReference type="Gene3D" id="2.70.98.60">
    <property type="entry name" value="alpha-galactosidase from lactobacil brevis"/>
    <property type="match status" value="1"/>
</dbReference>
<dbReference type="PANTHER" id="PTHR43053:SF3">
    <property type="entry name" value="ALPHA-GALACTOSIDASE C-RELATED"/>
    <property type="match status" value="1"/>
</dbReference>
<feature type="domain" description="Glycosyl hydrolase family 36 N-terminal" evidence="5">
    <location>
        <begin position="81"/>
        <end position="198"/>
    </location>
</feature>
<evidence type="ECO:0000256" key="3">
    <source>
        <dbReference type="ARBA" id="ARBA00022801"/>
    </source>
</evidence>
<name>A0A084ANE2_STACB</name>
<keyword evidence="3" id="KW-0378">Hydrolase</keyword>
<evidence type="ECO:0000313" key="6">
    <source>
        <dbReference type="EMBL" id="KEY66821.1"/>
    </source>
</evidence>
<dbReference type="InterPro" id="IPR031704">
    <property type="entry name" value="Glyco_hydro_36_N"/>
</dbReference>
<dbReference type="InterPro" id="IPR013785">
    <property type="entry name" value="Aldolase_TIM"/>
</dbReference>
<dbReference type="Pfam" id="PF16875">
    <property type="entry name" value="Glyco_hydro_36N"/>
    <property type="match status" value="1"/>
</dbReference>
<evidence type="ECO:0000256" key="2">
    <source>
        <dbReference type="ARBA" id="ARBA00012755"/>
    </source>
</evidence>
<dbReference type="HOGENOM" id="CLU_018331_0_0_1"/>
<dbReference type="CDD" id="cd14791">
    <property type="entry name" value="GH36"/>
    <property type="match status" value="1"/>
</dbReference>
<accession>A0A084ANE2</accession>
<dbReference type="InterPro" id="IPR050985">
    <property type="entry name" value="Alpha-glycosidase_related"/>
</dbReference>
<keyword evidence="4" id="KW-0326">Glycosidase</keyword>
<comment type="catalytic activity">
    <reaction evidence="1">
        <text>Hydrolysis of terminal, non-reducing alpha-D-galactose residues in alpha-D-galactosides, including galactose oligosaccharides, galactomannans and galactolipids.</text>
        <dbReference type="EC" id="3.2.1.22"/>
    </reaction>
</comment>
<organism evidence="6 7">
    <name type="scientific">Stachybotrys chartarum (strain CBS 109288 / IBT 7711)</name>
    <name type="common">Toxic black mold</name>
    <name type="synonym">Stilbospora chartarum</name>
    <dbReference type="NCBI Taxonomy" id="1280523"/>
    <lineage>
        <taxon>Eukaryota</taxon>
        <taxon>Fungi</taxon>
        <taxon>Dikarya</taxon>
        <taxon>Ascomycota</taxon>
        <taxon>Pezizomycotina</taxon>
        <taxon>Sordariomycetes</taxon>
        <taxon>Hypocreomycetidae</taxon>
        <taxon>Hypocreales</taxon>
        <taxon>Stachybotryaceae</taxon>
        <taxon>Stachybotrys</taxon>
    </lineage>
</organism>
<dbReference type="AlphaFoldDB" id="A0A084ANE2"/>
<reference evidence="6 7" key="1">
    <citation type="journal article" date="2014" name="BMC Genomics">
        <title>Comparative genome sequencing reveals chemotype-specific gene clusters in the toxigenic black mold Stachybotrys.</title>
        <authorList>
            <person name="Semeiks J."/>
            <person name="Borek D."/>
            <person name="Otwinowski Z."/>
            <person name="Grishin N.V."/>
        </authorList>
    </citation>
    <scope>NUCLEOTIDE SEQUENCE [LARGE SCALE GENOMIC DNA]</scope>
    <source>
        <strain evidence="7">CBS 109288 / IBT 7711</strain>
    </source>
</reference>
<dbReference type="PRINTS" id="PR00743">
    <property type="entry name" value="GLHYDRLASE36"/>
</dbReference>
<dbReference type="EC" id="3.2.1.22" evidence="2"/>
<dbReference type="GO" id="GO:0016052">
    <property type="term" value="P:carbohydrate catabolic process"/>
    <property type="evidence" value="ECO:0007669"/>
    <property type="project" value="InterPro"/>
</dbReference>
<dbReference type="InterPro" id="IPR002252">
    <property type="entry name" value="Glyco_hydro_36"/>
</dbReference>
<dbReference type="Pfam" id="PF02065">
    <property type="entry name" value="Melibiase"/>
    <property type="match status" value="1"/>
</dbReference>